<gene>
    <name evidence="7 8" type="primary">uxaC</name>
    <name evidence="8" type="ORF">RGQ13_02190</name>
</gene>
<evidence type="ECO:0000256" key="5">
    <source>
        <dbReference type="ARBA" id="ARBA00020555"/>
    </source>
</evidence>
<dbReference type="InterPro" id="IPR003766">
    <property type="entry name" value="Uronate_isomerase"/>
</dbReference>
<evidence type="ECO:0000256" key="3">
    <source>
        <dbReference type="ARBA" id="ARBA00008397"/>
    </source>
</evidence>
<organism evidence="8 9">
    <name type="scientific">Thalassotalea psychrophila</name>
    <dbReference type="NCBI Taxonomy" id="3065647"/>
    <lineage>
        <taxon>Bacteria</taxon>
        <taxon>Pseudomonadati</taxon>
        <taxon>Pseudomonadota</taxon>
        <taxon>Gammaproteobacteria</taxon>
        <taxon>Alteromonadales</taxon>
        <taxon>Colwelliaceae</taxon>
        <taxon>Thalassotalea</taxon>
    </lineage>
</organism>
<proteinExistence type="inferred from homology"/>
<dbReference type="Gene3D" id="3.20.20.140">
    <property type="entry name" value="Metal-dependent hydrolases"/>
    <property type="match status" value="1"/>
</dbReference>
<reference evidence="9" key="1">
    <citation type="submission" date="2023-09" db="EMBL/GenBank/DDBJ databases">
        <authorList>
            <person name="Li S."/>
            <person name="Li X."/>
            <person name="Zhang C."/>
            <person name="Zhao Z."/>
        </authorList>
    </citation>
    <scope>NUCLEOTIDE SEQUENCE [LARGE SCALE GENOMIC DNA]</scope>
    <source>
        <strain evidence="9">SQ149</strain>
    </source>
</reference>
<keyword evidence="6 7" id="KW-0413">Isomerase</keyword>
<evidence type="ECO:0000313" key="9">
    <source>
        <dbReference type="Proteomes" id="UP001258994"/>
    </source>
</evidence>
<dbReference type="Pfam" id="PF02614">
    <property type="entry name" value="UxaC"/>
    <property type="match status" value="1"/>
</dbReference>
<dbReference type="Proteomes" id="UP001258994">
    <property type="component" value="Chromosome"/>
</dbReference>
<dbReference type="EMBL" id="CP134145">
    <property type="protein sequence ID" value="WNC72806.1"/>
    <property type="molecule type" value="Genomic_DNA"/>
</dbReference>
<dbReference type="InterPro" id="IPR032466">
    <property type="entry name" value="Metal_Hydrolase"/>
</dbReference>
<sequence>MIKKLVLHPDRLFSSDEKTREVARALYHKVKELPIISPHGHTDPSWFSKNLPFKNATELLIKPDHYVFRMLYSHGVTLEDLGLSSREGNDVETDDRKIWHILAEKYYLFRGTPSRMWLDTVFSEVFGFDVELCAATADHYYDTINAALATDAYRPRALFERFNIECLSTTESPLNDLTEHKTINNSNWNGRVISAYRPDPVVDPEFEGFVSAIKTFGELTSEDTSTFSGYLAAHRKRRAYFKATGVTSTDHGHPSAKTAYLEQNDIEALYALVISGEASPEQAELFRAHMLTEMACMSIEDGLVMQLHPGVSRNHNQSVFKRFGRDKGADIPLQTSYVEQLKPLLDKYGTDPQLTLILFTLDETSYSRELAPLAGHYPCLRLGPPWWFHDSPEGMRRFRQQTTETAGFYNTVGFNDDTRGFLSIPARHDVARRMDCNWLAELVCDHRLTLDEAEELAVELAYTLAKKAYKL</sequence>
<dbReference type="PANTHER" id="PTHR30068:SF4">
    <property type="entry name" value="URONATE ISOMERASE"/>
    <property type="match status" value="1"/>
</dbReference>
<protein>
    <recommendedName>
        <fullName evidence="5 7">Uronate isomerase</fullName>
        <ecNumber evidence="4 7">5.3.1.12</ecNumber>
    </recommendedName>
    <alternativeName>
        <fullName evidence="7">Glucuronate isomerase</fullName>
    </alternativeName>
    <alternativeName>
        <fullName evidence="7">Uronic isomerase</fullName>
    </alternativeName>
</protein>
<keyword evidence="9" id="KW-1185">Reference proteome</keyword>
<evidence type="ECO:0000256" key="4">
    <source>
        <dbReference type="ARBA" id="ARBA00012546"/>
    </source>
</evidence>
<dbReference type="NCBIfam" id="NF002794">
    <property type="entry name" value="PRK02925.1"/>
    <property type="match status" value="1"/>
</dbReference>
<evidence type="ECO:0000256" key="7">
    <source>
        <dbReference type="HAMAP-Rule" id="MF_00675"/>
    </source>
</evidence>
<comment type="pathway">
    <text evidence="2 7">Carbohydrate metabolism; pentose and glucuronate interconversion.</text>
</comment>
<dbReference type="EC" id="5.3.1.12" evidence="4 7"/>
<evidence type="ECO:0000313" key="8">
    <source>
        <dbReference type="EMBL" id="WNC72806.1"/>
    </source>
</evidence>
<evidence type="ECO:0000256" key="6">
    <source>
        <dbReference type="ARBA" id="ARBA00023235"/>
    </source>
</evidence>
<evidence type="ECO:0000256" key="2">
    <source>
        <dbReference type="ARBA" id="ARBA00004892"/>
    </source>
</evidence>
<dbReference type="HAMAP" id="MF_00675">
    <property type="entry name" value="UxaC"/>
    <property type="match status" value="1"/>
</dbReference>
<comment type="catalytic activity">
    <reaction evidence="7">
        <text>aldehydo-D-galacturonate = keto-D-tagaturonate</text>
        <dbReference type="Rhea" id="RHEA:27702"/>
        <dbReference type="ChEBI" id="CHEBI:12952"/>
        <dbReference type="ChEBI" id="CHEBI:17886"/>
    </reaction>
</comment>
<dbReference type="PANTHER" id="PTHR30068">
    <property type="entry name" value="URONATE ISOMERASE"/>
    <property type="match status" value="1"/>
</dbReference>
<comment type="catalytic activity">
    <reaction evidence="1 7">
        <text>D-glucuronate = D-fructuronate</text>
        <dbReference type="Rhea" id="RHEA:13049"/>
        <dbReference type="ChEBI" id="CHEBI:58720"/>
        <dbReference type="ChEBI" id="CHEBI:59863"/>
        <dbReference type="EC" id="5.3.1.12"/>
    </reaction>
</comment>
<name>A0ABY9TVL6_9GAMM</name>
<dbReference type="RefSeq" id="WP_348391921.1">
    <property type="nucleotide sequence ID" value="NZ_CP134145.1"/>
</dbReference>
<evidence type="ECO:0000256" key="1">
    <source>
        <dbReference type="ARBA" id="ARBA00001165"/>
    </source>
</evidence>
<dbReference type="Gene3D" id="1.10.2020.10">
    <property type="entry name" value="uronate isomerase, domain 2, chain A"/>
    <property type="match status" value="1"/>
</dbReference>
<dbReference type="GO" id="GO:0008880">
    <property type="term" value="F:glucuronate isomerase activity"/>
    <property type="evidence" value="ECO:0007669"/>
    <property type="project" value="UniProtKB-EC"/>
</dbReference>
<dbReference type="SUPFAM" id="SSF51556">
    <property type="entry name" value="Metallo-dependent hydrolases"/>
    <property type="match status" value="1"/>
</dbReference>
<comment type="similarity">
    <text evidence="3 7">Belongs to the metallo-dependent hydrolases superfamily. Uronate isomerase family.</text>
</comment>
<accession>A0ABY9TVL6</accession>